<comment type="caution">
    <text evidence="2">The sequence shown here is derived from an EMBL/GenBank/DDBJ whole genome shotgun (WGS) entry which is preliminary data.</text>
</comment>
<evidence type="ECO:0000313" key="2">
    <source>
        <dbReference type="EMBL" id="CAE7573835.1"/>
    </source>
</evidence>
<gene>
    <name evidence="2" type="ORF">SPIL2461_LOCUS15456</name>
</gene>
<name>A0A812UQN5_SYMPI</name>
<dbReference type="AlphaFoldDB" id="A0A812UQN5"/>
<keyword evidence="1" id="KW-1133">Transmembrane helix</keyword>
<evidence type="ECO:0000256" key="1">
    <source>
        <dbReference type="SAM" id="Phobius"/>
    </source>
</evidence>
<evidence type="ECO:0008006" key="4">
    <source>
        <dbReference type="Google" id="ProtNLM"/>
    </source>
</evidence>
<dbReference type="OrthoDB" id="1588579at2759"/>
<accession>A0A812UQN5</accession>
<reference evidence="2" key="1">
    <citation type="submission" date="2021-02" db="EMBL/GenBank/DDBJ databases">
        <authorList>
            <person name="Dougan E. K."/>
            <person name="Rhodes N."/>
            <person name="Thang M."/>
            <person name="Chan C."/>
        </authorList>
    </citation>
    <scope>NUCLEOTIDE SEQUENCE</scope>
</reference>
<evidence type="ECO:0000313" key="3">
    <source>
        <dbReference type="Proteomes" id="UP000649617"/>
    </source>
</evidence>
<feature type="transmembrane region" description="Helical" evidence="1">
    <location>
        <begin position="35"/>
        <end position="57"/>
    </location>
</feature>
<dbReference type="Proteomes" id="UP000649617">
    <property type="component" value="Unassembled WGS sequence"/>
</dbReference>
<organism evidence="2 3">
    <name type="scientific">Symbiodinium pilosum</name>
    <name type="common">Dinoflagellate</name>
    <dbReference type="NCBI Taxonomy" id="2952"/>
    <lineage>
        <taxon>Eukaryota</taxon>
        <taxon>Sar</taxon>
        <taxon>Alveolata</taxon>
        <taxon>Dinophyceae</taxon>
        <taxon>Suessiales</taxon>
        <taxon>Symbiodiniaceae</taxon>
        <taxon>Symbiodinium</taxon>
    </lineage>
</organism>
<proteinExistence type="predicted"/>
<feature type="transmembrane region" description="Helical" evidence="1">
    <location>
        <begin position="12"/>
        <end position="29"/>
    </location>
</feature>
<keyword evidence="3" id="KW-1185">Reference proteome</keyword>
<dbReference type="EMBL" id="CAJNIZ010037891">
    <property type="protein sequence ID" value="CAE7573835.1"/>
    <property type="molecule type" value="Genomic_DNA"/>
</dbReference>
<protein>
    <recommendedName>
        <fullName evidence="4">Sugar phosphate transporter domain-containing protein</fullName>
    </recommendedName>
</protein>
<keyword evidence="1" id="KW-0472">Membrane</keyword>
<sequence>MIFDGRRYNCIAYWAMIPVCGGAVISSWSEANFSLLGSALSALAVAFRALCPGVAVHEDDYARKAAM</sequence>
<keyword evidence="1" id="KW-0812">Transmembrane</keyword>